<dbReference type="GO" id="GO:0042744">
    <property type="term" value="P:hydrogen peroxide catabolic process"/>
    <property type="evidence" value="ECO:0007669"/>
    <property type="project" value="TreeGrafter"/>
</dbReference>
<evidence type="ECO:0000256" key="5">
    <source>
        <dbReference type="ARBA" id="ARBA00023284"/>
    </source>
</evidence>
<accession>G8BMK6</accession>
<dbReference type="PANTHER" id="PTHR10430:SF39">
    <property type="entry name" value="PEROXISOMAL MEMBRANE ASSOCIATED PROTEIN 20"/>
    <property type="match status" value="1"/>
</dbReference>
<dbReference type="Pfam" id="PF08534">
    <property type="entry name" value="Redoxin"/>
    <property type="match status" value="1"/>
</dbReference>
<dbReference type="GO" id="GO:0005829">
    <property type="term" value="C:cytosol"/>
    <property type="evidence" value="ECO:0007669"/>
    <property type="project" value="TreeGrafter"/>
</dbReference>
<dbReference type="OMA" id="TEWGKAH"/>
<dbReference type="CDD" id="cd03013">
    <property type="entry name" value="PRX5_like"/>
    <property type="match status" value="1"/>
</dbReference>
<keyword evidence="2 7" id="KW-0575">Peroxidase</keyword>
<evidence type="ECO:0000313" key="10">
    <source>
        <dbReference type="Proteomes" id="UP000005666"/>
    </source>
</evidence>
<dbReference type="GO" id="GO:0008379">
    <property type="term" value="F:thioredoxin peroxidase activity"/>
    <property type="evidence" value="ECO:0007669"/>
    <property type="project" value="InterPro"/>
</dbReference>
<dbReference type="SUPFAM" id="SSF52833">
    <property type="entry name" value="Thioredoxin-like"/>
    <property type="match status" value="1"/>
</dbReference>
<dbReference type="Gene3D" id="3.40.30.10">
    <property type="entry name" value="Glutaredoxin"/>
    <property type="match status" value="1"/>
</dbReference>
<keyword evidence="3 7" id="KW-0049">Antioxidant</keyword>
<dbReference type="eggNOG" id="KOG0541">
    <property type="taxonomic scope" value="Eukaryota"/>
</dbReference>
<evidence type="ECO:0000256" key="3">
    <source>
        <dbReference type="ARBA" id="ARBA00022862"/>
    </source>
</evidence>
<dbReference type="GO" id="GO:0005777">
    <property type="term" value="C:peroxisome"/>
    <property type="evidence" value="ECO:0007669"/>
    <property type="project" value="TreeGrafter"/>
</dbReference>
<dbReference type="GO" id="GO:0005739">
    <property type="term" value="C:mitochondrion"/>
    <property type="evidence" value="ECO:0007669"/>
    <property type="project" value="TreeGrafter"/>
</dbReference>
<protein>
    <recommendedName>
        <fullName evidence="8">Thioredoxin domain-containing protein</fullName>
    </recommendedName>
</protein>
<proteinExistence type="inferred from homology"/>
<dbReference type="PROSITE" id="PS51352">
    <property type="entry name" value="THIOREDOXIN_2"/>
    <property type="match status" value="1"/>
</dbReference>
<dbReference type="HOGENOM" id="CLU_072440_3_0_1"/>
<evidence type="ECO:0000256" key="7">
    <source>
        <dbReference type="RuleBase" id="RU366011"/>
    </source>
</evidence>
<dbReference type="InterPro" id="IPR013740">
    <property type="entry name" value="Redoxin"/>
</dbReference>
<dbReference type="PANTHER" id="PTHR10430">
    <property type="entry name" value="PEROXIREDOXIN"/>
    <property type="match status" value="1"/>
</dbReference>
<keyword evidence="4 7" id="KW-0560">Oxidoreductase</keyword>
<evidence type="ECO:0000313" key="9">
    <source>
        <dbReference type="EMBL" id="CCE61134.1"/>
    </source>
</evidence>
<feature type="active site" description="Cysteine sulfenic acid (-SOH) intermediate" evidence="6">
    <location>
        <position position="77"/>
    </location>
</feature>
<dbReference type="GO" id="GO:0034599">
    <property type="term" value="P:cellular response to oxidative stress"/>
    <property type="evidence" value="ECO:0007669"/>
    <property type="project" value="InterPro"/>
</dbReference>
<name>G8BMK6_TETPH</name>
<comment type="function">
    <text evidence="7">Thiol-specific peroxidase that catalyzes the reduction of hydrogen peroxide and organic hydroperoxides to water and alcohols, respectively. Plays a role in cell protection against oxidative stress by detoxifying peroxides.</text>
</comment>
<dbReference type="AlphaFoldDB" id="G8BMK6"/>
<organism evidence="9 10">
    <name type="scientific">Tetrapisispora phaffii (strain ATCC 24235 / CBS 4417 / NBRC 1672 / NRRL Y-8282 / UCD 70-5)</name>
    <name type="common">Yeast</name>
    <name type="synonym">Fabospora phaffii</name>
    <dbReference type="NCBI Taxonomy" id="1071381"/>
    <lineage>
        <taxon>Eukaryota</taxon>
        <taxon>Fungi</taxon>
        <taxon>Dikarya</taxon>
        <taxon>Ascomycota</taxon>
        <taxon>Saccharomycotina</taxon>
        <taxon>Saccharomycetes</taxon>
        <taxon>Saccharomycetales</taxon>
        <taxon>Saccharomycetaceae</taxon>
        <taxon>Tetrapisispora</taxon>
    </lineage>
</organism>
<dbReference type="InterPro" id="IPR036249">
    <property type="entry name" value="Thioredoxin-like_sf"/>
</dbReference>
<keyword evidence="10" id="KW-1185">Reference proteome</keyword>
<dbReference type="KEGG" id="tpf:TPHA_0A00490"/>
<dbReference type="GO" id="GO:0045454">
    <property type="term" value="P:cell redox homeostasis"/>
    <property type="evidence" value="ECO:0007669"/>
    <property type="project" value="TreeGrafter"/>
</dbReference>
<dbReference type="InterPro" id="IPR013766">
    <property type="entry name" value="Thioredoxin_domain"/>
</dbReference>
<comment type="similarity">
    <text evidence="1 7">Belongs to the peroxiredoxin family. Prx5 subfamily.</text>
</comment>
<gene>
    <name evidence="9" type="primary">TPHA0A00490</name>
    <name evidence="9" type="ordered locus">TPHA_0A00490</name>
</gene>
<evidence type="ECO:0000259" key="8">
    <source>
        <dbReference type="PROSITE" id="PS51352"/>
    </source>
</evidence>
<feature type="domain" description="Thioredoxin" evidence="8">
    <location>
        <begin position="31"/>
        <end position="189"/>
    </location>
</feature>
<reference evidence="9 10" key="1">
    <citation type="journal article" date="2011" name="Proc. Natl. Acad. Sci. U.S.A.">
        <title>Evolutionary erosion of yeast sex chromosomes by mating-type switching accidents.</title>
        <authorList>
            <person name="Gordon J.L."/>
            <person name="Armisen D."/>
            <person name="Proux-Wera E."/>
            <person name="Oheigeartaigh S.S."/>
            <person name="Byrne K.P."/>
            <person name="Wolfe K.H."/>
        </authorList>
    </citation>
    <scope>NUCLEOTIDE SEQUENCE [LARGE SCALE GENOMIC DNA]</scope>
    <source>
        <strain evidence="10">ATCC 24235 / CBS 4417 / NBRC 1672 / NRRL Y-8282 / UCD 70-5</strain>
    </source>
</reference>
<dbReference type="GeneID" id="11532371"/>
<evidence type="ECO:0000256" key="1">
    <source>
        <dbReference type="ARBA" id="ARBA00010505"/>
    </source>
</evidence>
<dbReference type="STRING" id="1071381.G8BMK6"/>
<dbReference type="EMBL" id="HE612856">
    <property type="protein sequence ID" value="CCE61134.1"/>
    <property type="molecule type" value="Genomic_DNA"/>
</dbReference>
<dbReference type="OrthoDB" id="1882547at2759"/>
<dbReference type="InterPro" id="IPR037944">
    <property type="entry name" value="PRX5-like"/>
</dbReference>
<sequence length="189" mass="20689">MFRNNIVNFRTSLKTLTRVQRGFKTTCVASFKEGSKIPEGYVGVYENSPGNPFDIGKATSKGKYIVVGLPAAFSPACSSSHVPGFIEHLPELKAKGVKQVIVATVNDSFVTKAWAESLQTPEDIRIIADTQGDFARKGGYLFDSKNIFGNDRSIRYALIVEDGKVIKEFCEPDKTGLKVSSAANVLKYL</sequence>
<evidence type="ECO:0000256" key="2">
    <source>
        <dbReference type="ARBA" id="ARBA00022559"/>
    </source>
</evidence>
<dbReference type="Proteomes" id="UP000005666">
    <property type="component" value="Chromosome 1"/>
</dbReference>
<dbReference type="RefSeq" id="XP_003683568.1">
    <property type="nucleotide sequence ID" value="XM_003683520.1"/>
</dbReference>
<evidence type="ECO:0000256" key="6">
    <source>
        <dbReference type="PIRSR" id="PIRSR637944-1"/>
    </source>
</evidence>
<evidence type="ECO:0000256" key="4">
    <source>
        <dbReference type="ARBA" id="ARBA00023002"/>
    </source>
</evidence>
<keyword evidence="5 7" id="KW-0676">Redox-active center</keyword>